<evidence type="ECO:0000256" key="4">
    <source>
        <dbReference type="ARBA" id="ARBA00023136"/>
    </source>
</evidence>
<evidence type="ECO:0000256" key="5">
    <source>
        <dbReference type="SAM" id="Phobius"/>
    </source>
</evidence>
<comment type="caution">
    <text evidence="7">The sequence shown here is derived from an EMBL/GenBank/DDBJ whole genome shotgun (WGS) entry which is preliminary data.</text>
</comment>
<evidence type="ECO:0000256" key="2">
    <source>
        <dbReference type="ARBA" id="ARBA00022692"/>
    </source>
</evidence>
<sequence>MKNLINAAINAFYPLFRRFMPLQTFRYAACGGGNTLLDITLFYLSYHFLFREQIVHTPIIPLQPYTAAFMVSFSITFPLGFYMSRTIVFPGSTLRGRIQLFRYFMMVLICIGLNYIFIKLFVEQCHLYPTVAKILTTFIVVAFSFIAQKNFTFKVESAEEEALLEAETVVEAEALQKENKPEMEGSRQR</sequence>
<dbReference type="InterPro" id="IPR007267">
    <property type="entry name" value="GtrA_DPMS_TM"/>
</dbReference>
<dbReference type="EMBL" id="LWBO01000003">
    <property type="protein sequence ID" value="OQP53094.1"/>
    <property type="molecule type" value="Genomic_DNA"/>
</dbReference>
<keyword evidence="2 5" id="KW-0812">Transmembrane</keyword>
<feature type="domain" description="GtrA/DPMS transmembrane" evidence="6">
    <location>
        <begin position="26"/>
        <end position="153"/>
    </location>
</feature>
<proteinExistence type="predicted"/>
<accession>A0ABX3P277</accession>
<feature type="transmembrane region" description="Helical" evidence="5">
    <location>
        <begin position="66"/>
        <end position="88"/>
    </location>
</feature>
<dbReference type="RefSeq" id="WP_014218374.1">
    <property type="nucleotide sequence ID" value="NZ_LWBO01000003.1"/>
</dbReference>
<dbReference type="Proteomes" id="UP000192277">
    <property type="component" value="Unassembled WGS sequence"/>
</dbReference>
<protein>
    <submittedName>
        <fullName evidence="7">Phenylalanine 4-monooxygenase</fullName>
    </submittedName>
</protein>
<name>A0ABX3P277_9BACT</name>
<evidence type="ECO:0000256" key="1">
    <source>
        <dbReference type="ARBA" id="ARBA00004141"/>
    </source>
</evidence>
<keyword evidence="8" id="KW-1185">Reference proteome</keyword>
<organism evidence="7 8">
    <name type="scientific">Niastella koreensis</name>
    <dbReference type="NCBI Taxonomy" id="354356"/>
    <lineage>
        <taxon>Bacteria</taxon>
        <taxon>Pseudomonadati</taxon>
        <taxon>Bacteroidota</taxon>
        <taxon>Chitinophagia</taxon>
        <taxon>Chitinophagales</taxon>
        <taxon>Chitinophagaceae</taxon>
        <taxon>Niastella</taxon>
    </lineage>
</organism>
<evidence type="ECO:0000256" key="3">
    <source>
        <dbReference type="ARBA" id="ARBA00022989"/>
    </source>
</evidence>
<reference evidence="7 8" key="1">
    <citation type="submission" date="2016-04" db="EMBL/GenBank/DDBJ databases">
        <authorList>
            <person name="Chen L."/>
            <person name="Zhuang W."/>
            <person name="Wang G."/>
        </authorList>
    </citation>
    <scope>NUCLEOTIDE SEQUENCE [LARGE SCALE GENOMIC DNA]</scope>
    <source>
        <strain evidence="8">GR20</strain>
    </source>
</reference>
<keyword evidence="4 5" id="KW-0472">Membrane</keyword>
<keyword evidence="3 5" id="KW-1133">Transmembrane helix</keyword>
<evidence type="ECO:0000259" key="6">
    <source>
        <dbReference type="Pfam" id="PF04138"/>
    </source>
</evidence>
<evidence type="ECO:0000313" key="7">
    <source>
        <dbReference type="EMBL" id="OQP53094.1"/>
    </source>
</evidence>
<feature type="transmembrane region" description="Helical" evidence="5">
    <location>
        <begin position="127"/>
        <end position="147"/>
    </location>
</feature>
<feature type="transmembrane region" description="Helical" evidence="5">
    <location>
        <begin position="100"/>
        <end position="121"/>
    </location>
</feature>
<evidence type="ECO:0000313" key="8">
    <source>
        <dbReference type="Proteomes" id="UP000192277"/>
    </source>
</evidence>
<feature type="transmembrane region" description="Helical" evidence="5">
    <location>
        <begin position="25"/>
        <end position="46"/>
    </location>
</feature>
<dbReference type="Pfam" id="PF04138">
    <property type="entry name" value="GtrA_DPMS_TM"/>
    <property type="match status" value="1"/>
</dbReference>
<comment type="subcellular location">
    <subcellularLocation>
        <location evidence="1">Membrane</location>
        <topology evidence="1">Multi-pass membrane protein</topology>
    </subcellularLocation>
</comment>
<gene>
    <name evidence="7" type="ORF">A4D02_22085</name>
</gene>